<dbReference type="Pfam" id="PF02371">
    <property type="entry name" value="Transposase_20"/>
    <property type="match status" value="1"/>
</dbReference>
<sequence>MRLGILPTGYIYPKEHRALRDLLRKRMQLVQDRSREIIRLKSFIQLHTGQTLRADKIKAKKFVAPRIGEANTQLALQTSIGMVRAFTQQIKTVERSISHQVDSSPNFNLLKTVPGIGDILAQTVLLESGNIRRFKGPGNFASYSRCVDSRRESNGKKKGENNRKNGNKYLAWAFIEAANFSIRRSEKAKAFYQRKAKETNIIVARKALAHKLARACYWIMRNGVAYDEKRLFA</sequence>
<dbReference type="GO" id="GO:0003677">
    <property type="term" value="F:DNA binding"/>
    <property type="evidence" value="ECO:0007669"/>
    <property type="project" value="InterPro"/>
</dbReference>
<proteinExistence type="predicted"/>
<dbReference type="Proteomes" id="UP001139319">
    <property type="component" value="Unassembled WGS sequence"/>
</dbReference>
<organism evidence="2 3">
    <name type="scientific">Gilvimarinus xylanilyticus</name>
    <dbReference type="NCBI Taxonomy" id="2944139"/>
    <lineage>
        <taxon>Bacteria</taxon>
        <taxon>Pseudomonadati</taxon>
        <taxon>Pseudomonadota</taxon>
        <taxon>Gammaproteobacteria</taxon>
        <taxon>Cellvibrionales</taxon>
        <taxon>Cellvibrionaceae</taxon>
        <taxon>Gilvimarinus</taxon>
    </lineage>
</organism>
<protein>
    <submittedName>
        <fullName evidence="2">Transposase</fullName>
    </submittedName>
</protein>
<feature type="domain" description="Transposase IS116/IS110/IS902 C-terminal" evidence="1">
    <location>
        <begin position="108"/>
        <end position="193"/>
    </location>
</feature>
<reference evidence="2" key="1">
    <citation type="submission" date="2022-05" db="EMBL/GenBank/DDBJ databases">
        <authorList>
            <person name="Sun H.-N."/>
        </authorList>
    </citation>
    <scope>NUCLEOTIDE SEQUENCE</scope>
    <source>
        <strain evidence="2">HB14</strain>
    </source>
</reference>
<name>A0A9X2I087_9GAMM</name>
<comment type="caution">
    <text evidence="2">The sequence shown here is derived from an EMBL/GenBank/DDBJ whole genome shotgun (WGS) entry which is preliminary data.</text>
</comment>
<dbReference type="GO" id="GO:0006313">
    <property type="term" value="P:DNA transposition"/>
    <property type="evidence" value="ECO:0007669"/>
    <property type="project" value="InterPro"/>
</dbReference>
<dbReference type="InterPro" id="IPR047650">
    <property type="entry name" value="Transpos_IS110"/>
</dbReference>
<evidence type="ECO:0000259" key="1">
    <source>
        <dbReference type="Pfam" id="PF02371"/>
    </source>
</evidence>
<dbReference type="AlphaFoldDB" id="A0A9X2I087"/>
<gene>
    <name evidence="2" type="ORF">M6D89_01405</name>
</gene>
<dbReference type="EMBL" id="JAMFTH010000001">
    <property type="protein sequence ID" value="MCP8897950.1"/>
    <property type="molecule type" value="Genomic_DNA"/>
</dbReference>
<dbReference type="InterPro" id="IPR003346">
    <property type="entry name" value="Transposase_20"/>
</dbReference>
<reference evidence="2" key="2">
    <citation type="submission" date="2023-01" db="EMBL/GenBank/DDBJ databases">
        <title>Gilvimarinus xylanilyticus HB14 isolated from Caulerpa lentillifera aquaculture base in Hainan, China.</title>
        <authorList>
            <person name="Zhang Y.-J."/>
        </authorList>
    </citation>
    <scope>NUCLEOTIDE SEQUENCE</scope>
    <source>
        <strain evidence="2">HB14</strain>
    </source>
</reference>
<evidence type="ECO:0000313" key="2">
    <source>
        <dbReference type="EMBL" id="MCP8897950.1"/>
    </source>
</evidence>
<accession>A0A9X2I087</accession>
<dbReference type="PANTHER" id="PTHR33055">
    <property type="entry name" value="TRANSPOSASE FOR INSERTION SEQUENCE ELEMENT IS1111A"/>
    <property type="match status" value="1"/>
</dbReference>
<keyword evidence="3" id="KW-1185">Reference proteome</keyword>
<dbReference type="PANTHER" id="PTHR33055:SF15">
    <property type="entry name" value="TRANSPOSASE-RELATED"/>
    <property type="match status" value="1"/>
</dbReference>
<dbReference type="GO" id="GO:0004803">
    <property type="term" value="F:transposase activity"/>
    <property type="evidence" value="ECO:0007669"/>
    <property type="project" value="InterPro"/>
</dbReference>
<evidence type="ECO:0000313" key="3">
    <source>
        <dbReference type="Proteomes" id="UP001139319"/>
    </source>
</evidence>